<feature type="transmembrane region" description="Helical" evidence="1">
    <location>
        <begin position="86"/>
        <end position="112"/>
    </location>
</feature>
<dbReference type="EMBL" id="BAABBR010000001">
    <property type="protein sequence ID" value="GAA4038994.1"/>
    <property type="molecule type" value="Genomic_DNA"/>
</dbReference>
<dbReference type="RefSeq" id="WP_344696916.1">
    <property type="nucleotide sequence ID" value="NZ_BAABBR010000001.1"/>
</dbReference>
<dbReference type="Pfam" id="PF14897">
    <property type="entry name" value="EpsG"/>
    <property type="match status" value="1"/>
</dbReference>
<feature type="transmembrane region" description="Helical" evidence="1">
    <location>
        <begin position="194"/>
        <end position="213"/>
    </location>
</feature>
<sequence>MIPYWSMWTILLLAMLATPPRTPVPGFPVGPGFVAMIVAICLMIGLRFEVGGDWLNYIEIFDWIQSRPLADAGGRSDPGYTLFNVIAIWLGADIWLVNLLSAIPFAVGLFALSRRQPEHWLALLVAFPYLVVVVAMGYTRQASAIGFVMIGLASYTRTGSIFRYLFWVALAAAFHKTAMLTVALVFMTSDQRRIVNLAILVIAAIGLYFAALGDSTDRLLTNYVGARYQSGGAAIRVSMCVVPGLLFLFLRKRFGFHPLEEKLWRNFSIAAILAAVALATTPSSTAVDRIALYLLPMQMVILPRLAGYVLETGTGRALVASYSAAVLFVWLNFGTFSRAWIPYRFWFLA</sequence>
<keyword evidence="3" id="KW-1185">Reference proteome</keyword>
<comment type="caution">
    <text evidence="2">The sequence shown here is derived from an EMBL/GenBank/DDBJ whole genome shotgun (WGS) entry which is preliminary data.</text>
</comment>
<protein>
    <submittedName>
        <fullName evidence="2">EpsG family protein</fullName>
    </submittedName>
</protein>
<gene>
    <name evidence="2" type="ORF">GCM10022281_19800</name>
</gene>
<evidence type="ECO:0000256" key="1">
    <source>
        <dbReference type="SAM" id="Phobius"/>
    </source>
</evidence>
<keyword evidence="1" id="KW-0472">Membrane</keyword>
<keyword evidence="1" id="KW-1133">Transmembrane helix</keyword>
<feature type="transmembrane region" description="Helical" evidence="1">
    <location>
        <begin position="119"/>
        <end position="139"/>
    </location>
</feature>
<feature type="transmembrane region" description="Helical" evidence="1">
    <location>
        <begin position="290"/>
        <end position="310"/>
    </location>
</feature>
<feature type="transmembrane region" description="Helical" evidence="1">
    <location>
        <begin position="317"/>
        <end position="341"/>
    </location>
</feature>
<feature type="transmembrane region" description="Helical" evidence="1">
    <location>
        <begin position="263"/>
        <end position="284"/>
    </location>
</feature>
<name>A0ABP7UAJ3_9SPHN</name>
<dbReference type="Proteomes" id="UP001424459">
    <property type="component" value="Unassembled WGS sequence"/>
</dbReference>
<feature type="transmembrane region" description="Helical" evidence="1">
    <location>
        <begin position="164"/>
        <end position="187"/>
    </location>
</feature>
<evidence type="ECO:0000313" key="3">
    <source>
        <dbReference type="Proteomes" id="UP001424459"/>
    </source>
</evidence>
<accession>A0ABP7UAJ3</accession>
<reference evidence="3" key="1">
    <citation type="journal article" date="2019" name="Int. J. Syst. Evol. Microbiol.">
        <title>The Global Catalogue of Microorganisms (GCM) 10K type strain sequencing project: providing services to taxonomists for standard genome sequencing and annotation.</title>
        <authorList>
            <consortium name="The Broad Institute Genomics Platform"/>
            <consortium name="The Broad Institute Genome Sequencing Center for Infectious Disease"/>
            <person name="Wu L."/>
            <person name="Ma J."/>
        </authorList>
    </citation>
    <scope>NUCLEOTIDE SEQUENCE [LARGE SCALE GENOMIC DNA]</scope>
    <source>
        <strain evidence="3">JCM 17564</strain>
    </source>
</reference>
<keyword evidence="1" id="KW-0812">Transmembrane</keyword>
<evidence type="ECO:0000313" key="2">
    <source>
        <dbReference type="EMBL" id="GAA4038994.1"/>
    </source>
</evidence>
<proteinExistence type="predicted"/>
<feature type="transmembrane region" description="Helical" evidence="1">
    <location>
        <begin position="233"/>
        <end position="251"/>
    </location>
</feature>
<dbReference type="InterPro" id="IPR049458">
    <property type="entry name" value="EpsG-like"/>
</dbReference>
<organism evidence="2 3">
    <name type="scientific">Sphingomonas rosea</name>
    <dbReference type="NCBI Taxonomy" id="335605"/>
    <lineage>
        <taxon>Bacteria</taxon>
        <taxon>Pseudomonadati</taxon>
        <taxon>Pseudomonadota</taxon>
        <taxon>Alphaproteobacteria</taxon>
        <taxon>Sphingomonadales</taxon>
        <taxon>Sphingomonadaceae</taxon>
        <taxon>Sphingomonas</taxon>
    </lineage>
</organism>